<comment type="caution">
    <text evidence="8">The sequence shown here is derived from an EMBL/GenBank/DDBJ whole genome shotgun (WGS) entry which is preliminary data.</text>
</comment>
<dbReference type="PANTHER" id="PTHR48112:SF22">
    <property type="entry name" value="MITOCHONDRIAL TRANSCRIPTION FACTOR A, ISOFORM B"/>
    <property type="match status" value="1"/>
</dbReference>
<dbReference type="GO" id="GO:0003677">
    <property type="term" value="F:DNA binding"/>
    <property type="evidence" value="ECO:0007669"/>
    <property type="project" value="UniProtKB-UniRule"/>
</dbReference>
<keyword evidence="2 5" id="KW-0539">Nucleus</keyword>
<dbReference type="Pfam" id="PF00505">
    <property type="entry name" value="HMG_box"/>
    <property type="match status" value="1"/>
</dbReference>
<dbReference type="GO" id="GO:0005634">
    <property type="term" value="C:nucleus"/>
    <property type="evidence" value="ECO:0007669"/>
    <property type="project" value="UniProtKB-UniRule"/>
</dbReference>
<feature type="compositionally biased region" description="Basic and acidic residues" evidence="6">
    <location>
        <begin position="293"/>
        <end position="337"/>
    </location>
</feature>
<proteinExistence type="inferred from homology"/>
<comment type="subunit">
    <text evidence="4">Weakly associates with the stable SPT16-POB3 heterodimer to form the FACT complex.</text>
</comment>
<dbReference type="Gene3D" id="1.10.30.10">
    <property type="entry name" value="High mobility group box domain"/>
    <property type="match status" value="1"/>
</dbReference>
<evidence type="ECO:0000256" key="3">
    <source>
        <dbReference type="ARBA" id="ARBA00043963"/>
    </source>
</evidence>
<dbReference type="InterPro" id="IPR050342">
    <property type="entry name" value="HMGB"/>
</dbReference>
<protein>
    <recommendedName>
        <fullName evidence="7">HMG box domain-containing protein</fullName>
    </recommendedName>
</protein>
<name>A0A0W0ETE0_MONRR</name>
<dbReference type="eggNOG" id="ENOG502RCUU">
    <property type="taxonomic scope" value="Eukaryota"/>
</dbReference>
<dbReference type="Proteomes" id="UP000054988">
    <property type="component" value="Unassembled WGS sequence"/>
</dbReference>
<evidence type="ECO:0000256" key="2">
    <source>
        <dbReference type="ARBA" id="ARBA00023242"/>
    </source>
</evidence>
<organism evidence="8 9">
    <name type="scientific">Moniliophthora roreri</name>
    <name type="common">Frosty pod rot fungus</name>
    <name type="synonym">Monilia roreri</name>
    <dbReference type="NCBI Taxonomy" id="221103"/>
    <lineage>
        <taxon>Eukaryota</taxon>
        <taxon>Fungi</taxon>
        <taxon>Dikarya</taxon>
        <taxon>Basidiomycota</taxon>
        <taxon>Agaricomycotina</taxon>
        <taxon>Agaricomycetes</taxon>
        <taxon>Agaricomycetidae</taxon>
        <taxon>Agaricales</taxon>
        <taxon>Marasmiineae</taxon>
        <taxon>Marasmiaceae</taxon>
        <taxon>Moniliophthora</taxon>
    </lineage>
</organism>
<gene>
    <name evidence="8" type="ORF">WG66_20076</name>
</gene>
<dbReference type="InterPro" id="IPR036910">
    <property type="entry name" value="HMG_box_dom_sf"/>
</dbReference>
<accession>A0A0W0ETE0</accession>
<dbReference type="CDD" id="cd01390">
    <property type="entry name" value="HMG-box_NHP6-like"/>
    <property type="match status" value="1"/>
</dbReference>
<dbReference type="EMBL" id="LATX01002556">
    <property type="protein sequence ID" value="KTB27374.1"/>
    <property type="molecule type" value="Genomic_DNA"/>
</dbReference>
<sequence length="347" mass="38517">MLVCASFPPAILPADMFDRKNRSHMCRTVSGRVHTVKVPFHDYENMDISDYFSGLGYFLTHLDPRCLSFTHLVKLLSQYAEWCRVSSVVLNVNTPTVVQLLSDASGRYSLAASVSAGKGGGREDVREERIKTLEAVWPRPLIYPTPVQQAHANAGIGYGEPSAEMFGTPWGHCGETLSFASMFKTMHRGQPLGTLALGVKPMNSIVPGTNMIPVYAIQELTNLKDIVQRKAAVKAVKAPRKPKKDPNAPKRALSAYMFFSQDWRDRIKAENPDASFGEVGKLLGAKWKELDDEEKKPYIEQAAKDKERAEGEKIAYDSGKKSAENSDKDEKDEGDAAKDEDDDDDDE</sequence>
<evidence type="ECO:0000256" key="6">
    <source>
        <dbReference type="SAM" id="MobiDB-lite"/>
    </source>
</evidence>
<evidence type="ECO:0000256" key="5">
    <source>
        <dbReference type="PROSITE-ProRule" id="PRU00267"/>
    </source>
</evidence>
<dbReference type="SMART" id="SM00398">
    <property type="entry name" value="HMG"/>
    <property type="match status" value="1"/>
</dbReference>
<feature type="region of interest" description="Disordered" evidence="6">
    <location>
        <begin position="293"/>
        <end position="347"/>
    </location>
</feature>
<dbReference type="PROSITE" id="PS50118">
    <property type="entry name" value="HMG_BOX_2"/>
    <property type="match status" value="1"/>
</dbReference>
<keyword evidence="1 5" id="KW-0238">DNA-binding</keyword>
<dbReference type="PRINTS" id="PR00886">
    <property type="entry name" value="HIGHMOBLTY12"/>
</dbReference>
<evidence type="ECO:0000259" key="7">
    <source>
        <dbReference type="PROSITE" id="PS50118"/>
    </source>
</evidence>
<evidence type="ECO:0000256" key="4">
    <source>
        <dbReference type="ARBA" id="ARBA00064996"/>
    </source>
</evidence>
<dbReference type="FunFam" id="1.10.30.10:FF:000016">
    <property type="entry name" value="FACT complex subunit SSRP1"/>
    <property type="match status" value="1"/>
</dbReference>
<dbReference type="SUPFAM" id="SSF47095">
    <property type="entry name" value="HMG-box"/>
    <property type="match status" value="1"/>
</dbReference>
<feature type="DNA-binding region" description="HMG box" evidence="5">
    <location>
        <begin position="249"/>
        <end position="317"/>
    </location>
</feature>
<dbReference type="AlphaFoldDB" id="A0A0W0ETE0"/>
<evidence type="ECO:0000313" key="8">
    <source>
        <dbReference type="EMBL" id="KTB27374.1"/>
    </source>
</evidence>
<evidence type="ECO:0000256" key="1">
    <source>
        <dbReference type="ARBA" id="ARBA00023125"/>
    </source>
</evidence>
<dbReference type="PANTHER" id="PTHR48112">
    <property type="entry name" value="HIGH MOBILITY GROUP PROTEIN DSP1"/>
    <property type="match status" value="1"/>
</dbReference>
<evidence type="ECO:0000313" key="9">
    <source>
        <dbReference type="Proteomes" id="UP000054988"/>
    </source>
</evidence>
<feature type="compositionally biased region" description="Acidic residues" evidence="6">
    <location>
        <begin position="338"/>
        <end position="347"/>
    </location>
</feature>
<feature type="domain" description="HMG box" evidence="7">
    <location>
        <begin position="249"/>
        <end position="317"/>
    </location>
</feature>
<reference evidence="8 9" key="1">
    <citation type="submission" date="2015-12" db="EMBL/GenBank/DDBJ databases">
        <title>Draft genome sequence of Moniliophthora roreri, the causal agent of frosty pod rot of cacao.</title>
        <authorList>
            <person name="Aime M.C."/>
            <person name="Diaz-Valderrama J.R."/>
            <person name="Kijpornyongpan T."/>
            <person name="Phillips-Mora W."/>
        </authorList>
    </citation>
    <scope>NUCLEOTIDE SEQUENCE [LARGE SCALE GENOMIC DNA]</scope>
    <source>
        <strain evidence="8 9">MCA 2952</strain>
    </source>
</reference>
<comment type="similarity">
    <text evidence="3">Belongs to the NHP6 family.</text>
</comment>
<dbReference type="InterPro" id="IPR009071">
    <property type="entry name" value="HMG_box_dom"/>
</dbReference>